<dbReference type="GO" id="GO:0005886">
    <property type="term" value="C:plasma membrane"/>
    <property type="evidence" value="ECO:0007669"/>
    <property type="project" value="UniProtKB-SubCell"/>
</dbReference>
<keyword evidence="10" id="KW-1185">Reference proteome</keyword>
<comment type="subcellular location">
    <subcellularLocation>
        <location evidence="1">Cell membrane</location>
        <topology evidence="1">Multi-pass membrane protein</topology>
    </subcellularLocation>
</comment>
<evidence type="ECO:0000256" key="5">
    <source>
        <dbReference type="ARBA" id="ARBA00022989"/>
    </source>
</evidence>
<dbReference type="EMBL" id="KV919076">
    <property type="protein sequence ID" value="OSX72211.1"/>
    <property type="molecule type" value="Genomic_DNA"/>
</dbReference>
<dbReference type="OrthoDB" id="419603at2759"/>
<feature type="region of interest" description="Disordered" evidence="7">
    <location>
        <begin position="171"/>
        <end position="198"/>
    </location>
</feature>
<keyword evidence="6 8" id="KW-0472">Membrane</keyword>
<dbReference type="Pfam" id="PF02652">
    <property type="entry name" value="Lactate_perm"/>
    <property type="match status" value="1"/>
</dbReference>
<evidence type="ECO:0000256" key="3">
    <source>
        <dbReference type="ARBA" id="ARBA00022475"/>
    </source>
</evidence>
<feature type="transmembrane region" description="Helical" evidence="8">
    <location>
        <begin position="112"/>
        <end position="132"/>
    </location>
</feature>
<evidence type="ECO:0000313" key="10">
    <source>
        <dbReference type="Proteomes" id="UP000218209"/>
    </source>
</evidence>
<evidence type="ECO:0000256" key="1">
    <source>
        <dbReference type="ARBA" id="ARBA00004651"/>
    </source>
</evidence>
<organism evidence="9 10">
    <name type="scientific">Porphyra umbilicalis</name>
    <name type="common">Purple laver</name>
    <name type="synonym">Red alga</name>
    <dbReference type="NCBI Taxonomy" id="2786"/>
    <lineage>
        <taxon>Eukaryota</taxon>
        <taxon>Rhodophyta</taxon>
        <taxon>Bangiophyceae</taxon>
        <taxon>Bangiales</taxon>
        <taxon>Bangiaceae</taxon>
        <taxon>Porphyra</taxon>
    </lineage>
</organism>
<protein>
    <submittedName>
        <fullName evidence="9">Uncharacterized protein</fullName>
    </submittedName>
</protein>
<feature type="transmembrane region" description="Helical" evidence="8">
    <location>
        <begin position="144"/>
        <end position="164"/>
    </location>
</feature>
<dbReference type="InterPro" id="IPR003804">
    <property type="entry name" value="Lactate_perm"/>
</dbReference>
<dbReference type="AlphaFoldDB" id="A0A1X6NUC4"/>
<keyword evidence="4 8" id="KW-0812">Transmembrane</keyword>
<keyword evidence="2" id="KW-0813">Transport</keyword>
<reference evidence="9 10" key="1">
    <citation type="submission" date="2017-03" db="EMBL/GenBank/DDBJ databases">
        <title>WGS assembly of Porphyra umbilicalis.</title>
        <authorList>
            <person name="Brawley S.H."/>
            <person name="Blouin N.A."/>
            <person name="Ficko-Blean E."/>
            <person name="Wheeler G.L."/>
            <person name="Lohr M."/>
            <person name="Goodson H.V."/>
            <person name="Jenkins J.W."/>
            <person name="Blaby-Haas C.E."/>
            <person name="Helliwell K.E."/>
            <person name="Chan C."/>
            <person name="Marriage T."/>
            <person name="Bhattacharya D."/>
            <person name="Klein A.S."/>
            <person name="Badis Y."/>
            <person name="Brodie J."/>
            <person name="Cao Y."/>
            <person name="Collen J."/>
            <person name="Dittami S.M."/>
            <person name="Gachon C.M."/>
            <person name="Green B.R."/>
            <person name="Karpowicz S."/>
            <person name="Kim J.W."/>
            <person name="Kudahl U."/>
            <person name="Lin S."/>
            <person name="Michel G."/>
            <person name="Mittag M."/>
            <person name="Olson B.J."/>
            <person name="Pangilinan J."/>
            <person name="Peng Y."/>
            <person name="Qiu H."/>
            <person name="Shu S."/>
            <person name="Singer J.T."/>
            <person name="Smith A.G."/>
            <person name="Sprecher B.N."/>
            <person name="Wagner V."/>
            <person name="Wang W."/>
            <person name="Wang Z.-Y."/>
            <person name="Yan J."/>
            <person name="Yarish C."/>
            <person name="Zoeuner-Riek S."/>
            <person name="Zhuang Y."/>
            <person name="Zou Y."/>
            <person name="Lindquist E.A."/>
            <person name="Grimwood J."/>
            <person name="Barry K."/>
            <person name="Rokhsar D.S."/>
            <person name="Schmutz J."/>
            <person name="Stiller J.W."/>
            <person name="Grossman A.R."/>
            <person name="Prochnik S.E."/>
        </authorList>
    </citation>
    <scope>NUCLEOTIDE SEQUENCE [LARGE SCALE GENOMIC DNA]</scope>
    <source>
        <strain evidence="9">4086291</strain>
    </source>
</reference>
<dbReference type="Proteomes" id="UP000218209">
    <property type="component" value="Unassembled WGS sequence"/>
</dbReference>
<feature type="compositionally biased region" description="Basic residues" evidence="7">
    <location>
        <begin position="172"/>
        <end position="181"/>
    </location>
</feature>
<dbReference type="GO" id="GO:0015129">
    <property type="term" value="F:lactate transmembrane transporter activity"/>
    <property type="evidence" value="ECO:0007669"/>
    <property type="project" value="InterPro"/>
</dbReference>
<evidence type="ECO:0000313" key="9">
    <source>
        <dbReference type="EMBL" id="OSX72211.1"/>
    </source>
</evidence>
<proteinExistence type="predicted"/>
<accession>A0A1X6NUC4</accession>
<evidence type="ECO:0000256" key="6">
    <source>
        <dbReference type="ARBA" id="ARBA00023136"/>
    </source>
</evidence>
<gene>
    <name evidence="9" type="ORF">BU14_0457s0004</name>
</gene>
<name>A0A1X6NUC4_PORUM</name>
<keyword evidence="5 8" id="KW-1133">Transmembrane helix</keyword>
<evidence type="ECO:0000256" key="7">
    <source>
        <dbReference type="SAM" id="MobiDB-lite"/>
    </source>
</evidence>
<evidence type="ECO:0000256" key="2">
    <source>
        <dbReference type="ARBA" id="ARBA00022448"/>
    </source>
</evidence>
<dbReference type="PANTHER" id="PTHR30003:SF0">
    <property type="entry name" value="GLYCOLATE PERMEASE GLCA-RELATED"/>
    <property type="match status" value="1"/>
</dbReference>
<dbReference type="PANTHER" id="PTHR30003">
    <property type="entry name" value="L-LACTATE PERMEASE"/>
    <property type="match status" value="1"/>
</dbReference>
<sequence length="198" mass="19993">MGLFDVMHVTGCLGWVTDRLPGVTGGHPVAEVMLIGWSFSHMVKGASSFGTPVALSAPVLAPLGHDPVDAIVGCLRFHTLGTVWGAAGTPLSFGFGGAGLADGDLVAIGLRAAAVLLAAAAVVVPPLATAALVSSPNVRRSAPIVAAAVATFVAPLLGLAACVVRRVPGAPRRTRARRPDRRPRAGAVRLGRVGPPRG</sequence>
<evidence type="ECO:0000256" key="8">
    <source>
        <dbReference type="SAM" id="Phobius"/>
    </source>
</evidence>
<keyword evidence="3" id="KW-1003">Cell membrane</keyword>
<dbReference type="GO" id="GO:0015295">
    <property type="term" value="F:solute:proton symporter activity"/>
    <property type="evidence" value="ECO:0007669"/>
    <property type="project" value="TreeGrafter"/>
</dbReference>
<evidence type="ECO:0000256" key="4">
    <source>
        <dbReference type="ARBA" id="ARBA00022692"/>
    </source>
</evidence>